<evidence type="ECO:0000313" key="1">
    <source>
        <dbReference type="EMBL" id="KAA6315530.1"/>
    </source>
</evidence>
<organism evidence="1">
    <name type="scientific">termite gut metagenome</name>
    <dbReference type="NCBI Taxonomy" id="433724"/>
    <lineage>
        <taxon>unclassified sequences</taxon>
        <taxon>metagenomes</taxon>
        <taxon>organismal metagenomes</taxon>
    </lineage>
</organism>
<sequence>GIDKPNIYLDENVMRMCHTHRRLFSLLAVQLLEEGKNEQALKVLDYCEQMIPDSNVPHNYLSTSLSMAEAYYQLGEPQKGDKIAGGLANNSLEHVTWYLGMNNQQLMISINEVHYHLYLLNEYKKIMDKYTSELASIYTDKLNKLNEIYNARINE</sequence>
<protein>
    <recommendedName>
        <fullName evidence="2">Beta-barrel assembly-enhancing protease</fullName>
    </recommendedName>
</protein>
<proteinExistence type="predicted"/>
<reference evidence="1" key="1">
    <citation type="submission" date="2019-03" db="EMBL/GenBank/DDBJ databases">
        <title>Single cell metagenomics reveals metabolic interactions within the superorganism composed of flagellate Streblomastix strix and complex community of Bacteroidetes bacteria on its surface.</title>
        <authorList>
            <person name="Treitli S.C."/>
            <person name="Kolisko M."/>
            <person name="Husnik F."/>
            <person name="Keeling P."/>
            <person name="Hampl V."/>
        </authorList>
    </citation>
    <scope>NUCLEOTIDE SEQUENCE</scope>
    <source>
        <strain evidence="1">STM</strain>
    </source>
</reference>
<gene>
    <name evidence="1" type="ORF">EZS27_034023</name>
</gene>
<feature type="non-terminal residue" evidence="1">
    <location>
        <position position="1"/>
    </location>
</feature>
<name>A0A5J4Q3B9_9ZZZZ</name>
<comment type="caution">
    <text evidence="1">The sequence shown here is derived from an EMBL/GenBank/DDBJ whole genome shotgun (WGS) entry which is preliminary data.</text>
</comment>
<dbReference type="PANTHER" id="PTHR16214">
    <property type="entry name" value="TRANSMEMBRANE PROTEIN 260"/>
    <property type="match status" value="1"/>
</dbReference>
<dbReference type="InterPro" id="IPR052724">
    <property type="entry name" value="GT117_domain-containing"/>
</dbReference>
<dbReference type="PANTHER" id="PTHR16214:SF3">
    <property type="entry name" value="TRANSMEMBRANE PROTEIN 260"/>
    <property type="match status" value="1"/>
</dbReference>
<evidence type="ECO:0008006" key="2">
    <source>
        <dbReference type="Google" id="ProtNLM"/>
    </source>
</evidence>
<accession>A0A5J4Q3B9</accession>
<dbReference type="AlphaFoldDB" id="A0A5J4Q3B9"/>
<dbReference type="EMBL" id="SNRY01005219">
    <property type="protein sequence ID" value="KAA6315530.1"/>
    <property type="molecule type" value="Genomic_DNA"/>
</dbReference>